<protein>
    <submittedName>
        <fullName evidence="2">Uncharacterized protein</fullName>
    </submittedName>
</protein>
<name>A0A915IDN7_ROMCU</name>
<proteinExistence type="predicted"/>
<organism evidence="1 2">
    <name type="scientific">Romanomermis culicivorax</name>
    <name type="common">Nematode worm</name>
    <dbReference type="NCBI Taxonomy" id="13658"/>
    <lineage>
        <taxon>Eukaryota</taxon>
        <taxon>Metazoa</taxon>
        <taxon>Ecdysozoa</taxon>
        <taxon>Nematoda</taxon>
        <taxon>Enoplea</taxon>
        <taxon>Dorylaimia</taxon>
        <taxon>Mermithida</taxon>
        <taxon>Mermithoidea</taxon>
        <taxon>Mermithidae</taxon>
        <taxon>Romanomermis</taxon>
    </lineage>
</organism>
<reference evidence="2" key="1">
    <citation type="submission" date="2022-11" db="UniProtKB">
        <authorList>
            <consortium name="WormBaseParasite"/>
        </authorList>
    </citation>
    <scope>IDENTIFICATION</scope>
</reference>
<dbReference type="AlphaFoldDB" id="A0A915IDN7"/>
<dbReference type="Proteomes" id="UP000887565">
    <property type="component" value="Unplaced"/>
</dbReference>
<sequence length="186" mass="20060">MPTDSWCTSSRSLGLQLALPALPSSTTISTTALDTRAINQSTSITNMVIPSKEIASAAPIMSPGIICWNATGHAFRDPCHIHSSICQIENLTLVAAQLPIETTIINIINSHCPLLFINTERNNIKLCPNQLIAMAKHMLGQAQSPTDCQVATAAADHDLTDHEPAALDKSLPCHTDQQKLDFALKR</sequence>
<keyword evidence="1" id="KW-1185">Reference proteome</keyword>
<dbReference type="WBParaSite" id="nRc.2.0.1.t11321-RA">
    <property type="protein sequence ID" value="nRc.2.0.1.t11321-RA"/>
    <property type="gene ID" value="nRc.2.0.1.g11321"/>
</dbReference>
<evidence type="ECO:0000313" key="1">
    <source>
        <dbReference type="Proteomes" id="UP000887565"/>
    </source>
</evidence>
<accession>A0A915IDN7</accession>
<evidence type="ECO:0000313" key="2">
    <source>
        <dbReference type="WBParaSite" id="nRc.2.0.1.t11321-RA"/>
    </source>
</evidence>